<proteinExistence type="predicted"/>
<dbReference type="AlphaFoldDB" id="A0A2M7ALD7"/>
<dbReference type="Pfam" id="PF12724">
    <property type="entry name" value="Flavodoxin_5"/>
    <property type="match status" value="1"/>
</dbReference>
<evidence type="ECO:0000313" key="3">
    <source>
        <dbReference type="Proteomes" id="UP000229916"/>
    </source>
</evidence>
<evidence type="ECO:0000313" key="2">
    <source>
        <dbReference type="EMBL" id="PIU68219.1"/>
    </source>
</evidence>
<dbReference type="GO" id="GO:0009055">
    <property type="term" value="F:electron transfer activity"/>
    <property type="evidence" value="ECO:0007669"/>
    <property type="project" value="InterPro"/>
</dbReference>
<dbReference type="InterPro" id="IPR026816">
    <property type="entry name" value="Flavodoxin_dom"/>
</dbReference>
<dbReference type="GO" id="GO:0010181">
    <property type="term" value="F:FMN binding"/>
    <property type="evidence" value="ECO:0007669"/>
    <property type="project" value="InterPro"/>
</dbReference>
<organism evidence="2 3">
    <name type="scientific">candidate division WWE3 bacterium CG06_land_8_20_14_3_00_42_16</name>
    <dbReference type="NCBI Taxonomy" id="1975083"/>
    <lineage>
        <taxon>Bacteria</taxon>
        <taxon>Katanobacteria</taxon>
    </lineage>
</organism>
<dbReference type="Proteomes" id="UP000229916">
    <property type="component" value="Unassembled WGS sequence"/>
</dbReference>
<sequence length="167" mass="18113">MAFGFERSIMQSLIVYDSLYGNTQKIAEAVGGDMDGEARVVSVGEADLAGLKDINFLVVGSPTHGGRPTQALQKFLQNMPENSLKNIKVAAFDTRVLASEQGFWPRLFVNTIGYAAPKIARNLQSKGGILVVEPEGFIVEGKEGPLKKGELERASEWAKKICKEAQA</sequence>
<feature type="domain" description="Flavodoxin-like" evidence="1">
    <location>
        <begin position="12"/>
        <end position="162"/>
    </location>
</feature>
<dbReference type="EMBL" id="PEWD01000091">
    <property type="protein sequence ID" value="PIU68219.1"/>
    <property type="molecule type" value="Genomic_DNA"/>
</dbReference>
<name>A0A2M7ALD7_UNCKA</name>
<protein>
    <recommendedName>
        <fullName evidence="1">Flavodoxin-like domain-containing protein</fullName>
    </recommendedName>
</protein>
<dbReference type="InterPro" id="IPR008254">
    <property type="entry name" value="Flavodoxin/NO_synth"/>
</dbReference>
<reference evidence="3" key="1">
    <citation type="submission" date="2017-09" db="EMBL/GenBank/DDBJ databases">
        <title>Depth-based differentiation of microbial function through sediment-hosted aquifers and enrichment of novel symbionts in the deep terrestrial subsurface.</title>
        <authorList>
            <person name="Probst A.J."/>
            <person name="Ladd B."/>
            <person name="Jarett J.K."/>
            <person name="Geller-Mcgrath D.E."/>
            <person name="Sieber C.M.K."/>
            <person name="Emerson J.B."/>
            <person name="Anantharaman K."/>
            <person name="Thomas B.C."/>
            <person name="Malmstrom R."/>
            <person name="Stieglmeier M."/>
            <person name="Klingl A."/>
            <person name="Woyke T."/>
            <person name="Ryan C.M."/>
            <person name="Banfield J.F."/>
        </authorList>
    </citation>
    <scope>NUCLEOTIDE SEQUENCE [LARGE SCALE GENOMIC DNA]</scope>
</reference>
<dbReference type="SUPFAM" id="SSF52218">
    <property type="entry name" value="Flavoproteins"/>
    <property type="match status" value="1"/>
</dbReference>
<dbReference type="PROSITE" id="PS50902">
    <property type="entry name" value="FLAVODOXIN_LIKE"/>
    <property type="match status" value="1"/>
</dbReference>
<dbReference type="Gene3D" id="3.40.50.360">
    <property type="match status" value="1"/>
</dbReference>
<evidence type="ECO:0000259" key="1">
    <source>
        <dbReference type="PROSITE" id="PS50902"/>
    </source>
</evidence>
<gene>
    <name evidence="2" type="ORF">COS81_04730</name>
</gene>
<accession>A0A2M7ALD7</accession>
<dbReference type="InterPro" id="IPR029039">
    <property type="entry name" value="Flavoprotein-like_sf"/>
</dbReference>
<dbReference type="PROSITE" id="PS00201">
    <property type="entry name" value="FLAVODOXIN"/>
    <property type="match status" value="1"/>
</dbReference>
<dbReference type="InterPro" id="IPR001226">
    <property type="entry name" value="Flavodoxin_CS"/>
</dbReference>
<comment type="caution">
    <text evidence="2">The sequence shown here is derived from an EMBL/GenBank/DDBJ whole genome shotgun (WGS) entry which is preliminary data.</text>
</comment>